<dbReference type="AlphaFoldDB" id="L1J767"/>
<reference evidence="2 4" key="1">
    <citation type="journal article" date="2012" name="Nature">
        <title>Algal genomes reveal evolutionary mosaicism and the fate of nucleomorphs.</title>
        <authorList>
            <consortium name="DOE Joint Genome Institute"/>
            <person name="Curtis B.A."/>
            <person name="Tanifuji G."/>
            <person name="Burki F."/>
            <person name="Gruber A."/>
            <person name="Irimia M."/>
            <person name="Maruyama S."/>
            <person name="Arias M.C."/>
            <person name="Ball S.G."/>
            <person name="Gile G.H."/>
            <person name="Hirakawa Y."/>
            <person name="Hopkins J.F."/>
            <person name="Kuo A."/>
            <person name="Rensing S.A."/>
            <person name="Schmutz J."/>
            <person name="Symeonidi A."/>
            <person name="Elias M."/>
            <person name="Eveleigh R.J."/>
            <person name="Herman E.K."/>
            <person name="Klute M.J."/>
            <person name="Nakayama T."/>
            <person name="Obornik M."/>
            <person name="Reyes-Prieto A."/>
            <person name="Armbrust E.V."/>
            <person name="Aves S.J."/>
            <person name="Beiko R.G."/>
            <person name="Coutinho P."/>
            <person name="Dacks J.B."/>
            <person name="Durnford D.G."/>
            <person name="Fast N.M."/>
            <person name="Green B.R."/>
            <person name="Grisdale C.J."/>
            <person name="Hempel F."/>
            <person name="Henrissat B."/>
            <person name="Hoppner M.P."/>
            <person name="Ishida K."/>
            <person name="Kim E."/>
            <person name="Koreny L."/>
            <person name="Kroth P.G."/>
            <person name="Liu Y."/>
            <person name="Malik S.B."/>
            <person name="Maier U.G."/>
            <person name="McRose D."/>
            <person name="Mock T."/>
            <person name="Neilson J.A."/>
            <person name="Onodera N.T."/>
            <person name="Poole A.M."/>
            <person name="Pritham E.J."/>
            <person name="Richards T.A."/>
            <person name="Rocap G."/>
            <person name="Roy S.W."/>
            <person name="Sarai C."/>
            <person name="Schaack S."/>
            <person name="Shirato S."/>
            <person name="Slamovits C.H."/>
            <person name="Spencer D.F."/>
            <person name="Suzuki S."/>
            <person name="Worden A.Z."/>
            <person name="Zauner S."/>
            <person name="Barry K."/>
            <person name="Bell C."/>
            <person name="Bharti A.K."/>
            <person name="Crow J.A."/>
            <person name="Grimwood J."/>
            <person name="Kramer R."/>
            <person name="Lindquist E."/>
            <person name="Lucas S."/>
            <person name="Salamov A."/>
            <person name="McFadden G.I."/>
            <person name="Lane C.E."/>
            <person name="Keeling P.J."/>
            <person name="Gray M.W."/>
            <person name="Grigoriev I.V."/>
            <person name="Archibald J.M."/>
        </authorList>
    </citation>
    <scope>NUCLEOTIDE SEQUENCE</scope>
    <source>
        <strain evidence="2 4">CCMP2712</strain>
    </source>
</reference>
<protein>
    <submittedName>
        <fullName evidence="2 3">Uncharacterized protein</fullName>
    </submittedName>
</protein>
<dbReference type="GeneID" id="17300714"/>
<evidence type="ECO:0000313" key="2">
    <source>
        <dbReference type="EMBL" id="EKX43944.1"/>
    </source>
</evidence>
<evidence type="ECO:0000256" key="1">
    <source>
        <dbReference type="SAM" id="MobiDB-lite"/>
    </source>
</evidence>
<organism evidence="2">
    <name type="scientific">Guillardia theta (strain CCMP2712)</name>
    <name type="common">Cryptophyte</name>
    <dbReference type="NCBI Taxonomy" id="905079"/>
    <lineage>
        <taxon>Eukaryota</taxon>
        <taxon>Cryptophyceae</taxon>
        <taxon>Pyrenomonadales</taxon>
        <taxon>Geminigeraceae</taxon>
        <taxon>Guillardia</taxon>
    </lineage>
</organism>
<dbReference type="RefSeq" id="XP_005830924.1">
    <property type="nucleotide sequence ID" value="XM_005830867.1"/>
</dbReference>
<keyword evidence="4" id="KW-1185">Reference proteome</keyword>
<dbReference type="PaxDb" id="55529-EKX43944"/>
<reference evidence="3" key="3">
    <citation type="submission" date="2016-03" db="UniProtKB">
        <authorList>
            <consortium name="EnsemblProtists"/>
        </authorList>
    </citation>
    <scope>IDENTIFICATION</scope>
</reference>
<reference evidence="4" key="2">
    <citation type="submission" date="2012-11" db="EMBL/GenBank/DDBJ databases">
        <authorList>
            <person name="Kuo A."/>
            <person name="Curtis B.A."/>
            <person name="Tanifuji G."/>
            <person name="Burki F."/>
            <person name="Gruber A."/>
            <person name="Irimia M."/>
            <person name="Maruyama S."/>
            <person name="Arias M.C."/>
            <person name="Ball S.G."/>
            <person name="Gile G.H."/>
            <person name="Hirakawa Y."/>
            <person name="Hopkins J.F."/>
            <person name="Rensing S.A."/>
            <person name="Schmutz J."/>
            <person name="Symeonidi A."/>
            <person name="Elias M."/>
            <person name="Eveleigh R.J."/>
            <person name="Herman E.K."/>
            <person name="Klute M.J."/>
            <person name="Nakayama T."/>
            <person name="Obornik M."/>
            <person name="Reyes-Prieto A."/>
            <person name="Armbrust E.V."/>
            <person name="Aves S.J."/>
            <person name="Beiko R.G."/>
            <person name="Coutinho P."/>
            <person name="Dacks J.B."/>
            <person name="Durnford D.G."/>
            <person name="Fast N.M."/>
            <person name="Green B.R."/>
            <person name="Grisdale C."/>
            <person name="Hempe F."/>
            <person name="Henrissat B."/>
            <person name="Hoppner M.P."/>
            <person name="Ishida K.-I."/>
            <person name="Kim E."/>
            <person name="Koreny L."/>
            <person name="Kroth P.G."/>
            <person name="Liu Y."/>
            <person name="Malik S.-B."/>
            <person name="Maier U.G."/>
            <person name="McRose D."/>
            <person name="Mock T."/>
            <person name="Neilson J.A."/>
            <person name="Onodera N.T."/>
            <person name="Poole A.M."/>
            <person name="Pritham E.J."/>
            <person name="Richards T.A."/>
            <person name="Rocap G."/>
            <person name="Roy S.W."/>
            <person name="Sarai C."/>
            <person name="Schaack S."/>
            <person name="Shirato S."/>
            <person name="Slamovits C.H."/>
            <person name="Spencer D.F."/>
            <person name="Suzuki S."/>
            <person name="Worden A.Z."/>
            <person name="Zauner S."/>
            <person name="Barry K."/>
            <person name="Bell C."/>
            <person name="Bharti A.K."/>
            <person name="Crow J.A."/>
            <person name="Grimwood J."/>
            <person name="Kramer R."/>
            <person name="Lindquist E."/>
            <person name="Lucas S."/>
            <person name="Salamov A."/>
            <person name="McFadden G.I."/>
            <person name="Lane C.E."/>
            <person name="Keeling P.J."/>
            <person name="Gray M.W."/>
            <person name="Grigoriev I.V."/>
            <person name="Archibald J.M."/>
        </authorList>
    </citation>
    <scope>NUCLEOTIDE SEQUENCE</scope>
    <source>
        <strain evidence="4">CCMP2712</strain>
    </source>
</reference>
<feature type="compositionally biased region" description="Basic and acidic residues" evidence="1">
    <location>
        <begin position="55"/>
        <end position="68"/>
    </location>
</feature>
<evidence type="ECO:0000313" key="3">
    <source>
        <dbReference type="EnsemblProtists" id="EKX43944"/>
    </source>
</evidence>
<dbReference type="EnsemblProtists" id="EKX43944">
    <property type="protein sequence ID" value="EKX43944"/>
    <property type="gene ID" value="GUITHDRAFT_153108"/>
</dbReference>
<sequence length="199" mass="21829">MEVDEFLGMSLRRILSIVRAANGVKAQQESNGNVLVLYDEEEEEEEGGVGGARGPFDRLQPERMRSSPDKFATQSKGRIGSLSSSLLIKDGAQLDDPPDCPRLSVARTSSQEVARQVEEIIEGPPLLLSGKKTWSAKKEEASDISQEMLACRKDRFGPNGATWRMTTVTRSASRMKACVAFDKEIGRHAPCLSPSPHLQ</sequence>
<gene>
    <name evidence="2" type="ORF">GUITHDRAFT_153108</name>
</gene>
<dbReference type="HOGENOM" id="CLU_1374526_0_0_1"/>
<proteinExistence type="predicted"/>
<feature type="region of interest" description="Disordered" evidence="1">
    <location>
        <begin position="40"/>
        <end position="77"/>
    </location>
</feature>
<dbReference type="Proteomes" id="UP000011087">
    <property type="component" value="Unassembled WGS sequence"/>
</dbReference>
<accession>L1J767</accession>
<name>L1J767_GUITC</name>
<dbReference type="KEGG" id="gtt:GUITHDRAFT_153108"/>
<evidence type="ECO:0000313" key="4">
    <source>
        <dbReference type="Proteomes" id="UP000011087"/>
    </source>
</evidence>
<dbReference type="EMBL" id="JH993007">
    <property type="protein sequence ID" value="EKX43944.1"/>
    <property type="molecule type" value="Genomic_DNA"/>
</dbReference>